<comment type="similarity">
    <text evidence="3">Belongs to the HAD-like hydrolase superfamily. SerB family.</text>
</comment>
<dbReference type="EMBL" id="JADGIZ020000046">
    <property type="protein sequence ID" value="KAL2913428.1"/>
    <property type="molecule type" value="Genomic_DNA"/>
</dbReference>
<evidence type="ECO:0000256" key="7">
    <source>
        <dbReference type="ARBA" id="ARBA00022801"/>
    </source>
</evidence>
<dbReference type="InterPro" id="IPR050582">
    <property type="entry name" value="HAD-like_SerB"/>
</dbReference>
<dbReference type="SFLD" id="SFLDS00003">
    <property type="entry name" value="Haloacid_Dehalogenase"/>
    <property type="match status" value="1"/>
</dbReference>
<dbReference type="Pfam" id="PF00702">
    <property type="entry name" value="Hydrolase"/>
    <property type="match status" value="1"/>
</dbReference>
<reference evidence="11 12" key="1">
    <citation type="submission" date="2023-09" db="EMBL/GenBank/DDBJ databases">
        <title>Pangenome analysis of Batrachochytrium dendrobatidis and related Chytrids.</title>
        <authorList>
            <person name="Yacoub M.N."/>
            <person name="Stajich J.E."/>
            <person name="James T.Y."/>
        </authorList>
    </citation>
    <scope>NUCLEOTIDE SEQUENCE [LARGE SCALE GENOMIC DNA]</scope>
    <source>
        <strain evidence="11 12">JEL0888</strain>
    </source>
</reference>
<dbReference type="InterPro" id="IPR004469">
    <property type="entry name" value="PSP"/>
</dbReference>
<dbReference type="SFLD" id="SFLDG01136">
    <property type="entry name" value="C1.6:_Phosphoserine_Phosphatas"/>
    <property type="match status" value="1"/>
</dbReference>
<dbReference type="SFLD" id="SFLDG01137">
    <property type="entry name" value="C1.6.1:_Phosphoserine_Phosphat"/>
    <property type="match status" value="1"/>
</dbReference>
<dbReference type="SFLD" id="SFLDF00029">
    <property type="entry name" value="phosphoserine_phosphatase"/>
    <property type="match status" value="1"/>
</dbReference>
<evidence type="ECO:0000256" key="4">
    <source>
        <dbReference type="ARBA" id="ARBA00012640"/>
    </source>
</evidence>
<evidence type="ECO:0000256" key="5">
    <source>
        <dbReference type="ARBA" id="ARBA00022605"/>
    </source>
</evidence>
<evidence type="ECO:0000256" key="3">
    <source>
        <dbReference type="ARBA" id="ARBA00009184"/>
    </source>
</evidence>
<dbReference type="Gene3D" id="3.40.50.1000">
    <property type="entry name" value="HAD superfamily/HAD-like"/>
    <property type="match status" value="1"/>
</dbReference>
<keyword evidence="12" id="KW-1185">Reference proteome</keyword>
<proteinExistence type="inferred from homology"/>
<dbReference type="GO" id="GO:0016787">
    <property type="term" value="F:hydrolase activity"/>
    <property type="evidence" value="ECO:0007669"/>
    <property type="project" value="UniProtKB-KW"/>
</dbReference>
<evidence type="ECO:0000256" key="2">
    <source>
        <dbReference type="ARBA" id="ARBA00005135"/>
    </source>
</evidence>
<dbReference type="PANTHER" id="PTHR43344:SF2">
    <property type="entry name" value="PHOSPHOSERINE PHOSPHATASE"/>
    <property type="match status" value="1"/>
</dbReference>
<dbReference type="InterPro" id="IPR036412">
    <property type="entry name" value="HAD-like_sf"/>
</dbReference>
<dbReference type="PANTHER" id="PTHR43344">
    <property type="entry name" value="PHOSPHOSERINE PHOSPHATASE"/>
    <property type="match status" value="1"/>
</dbReference>
<dbReference type="EC" id="3.1.3.3" evidence="4"/>
<protein>
    <recommendedName>
        <fullName evidence="4">phosphoserine phosphatase</fullName>
        <ecNumber evidence="4">3.1.3.3</ecNumber>
    </recommendedName>
    <alternativeName>
        <fullName evidence="10">O-phosphoserine phosphohydrolase</fullName>
    </alternativeName>
</protein>
<evidence type="ECO:0000256" key="10">
    <source>
        <dbReference type="ARBA" id="ARBA00031693"/>
    </source>
</evidence>
<comment type="pathway">
    <text evidence="2">Amino-acid biosynthesis; L-serine biosynthesis; L-serine from 3-phospho-D-glycerate: step 3/3.</text>
</comment>
<dbReference type="InterPro" id="IPR023214">
    <property type="entry name" value="HAD_sf"/>
</dbReference>
<keyword evidence="7 11" id="KW-0378">Hydrolase</keyword>
<keyword evidence="6" id="KW-0479">Metal-binding</keyword>
<dbReference type="SUPFAM" id="SSF56784">
    <property type="entry name" value="HAD-like"/>
    <property type="match status" value="1"/>
</dbReference>
<name>A0ABR4N1S6_9FUNG</name>
<evidence type="ECO:0000256" key="6">
    <source>
        <dbReference type="ARBA" id="ARBA00022723"/>
    </source>
</evidence>
<dbReference type="NCBIfam" id="TIGR00338">
    <property type="entry name" value="serB"/>
    <property type="match status" value="1"/>
</dbReference>
<dbReference type="Proteomes" id="UP001527925">
    <property type="component" value="Unassembled WGS sequence"/>
</dbReference>
<evidence type="ECO:0000256" key="9">
    <source>
        <dbReference type="ARBA" id="ARBA00023299"/>
    </source>
</evidence>
<comment type="cofactor">
    <cofactor evidence="1">
        <name>Mg(2+)</name>
        <dbReference type="ChEBI" id="CHEBI:18420"/>
    </cofactor>
</comment>
<accession>A0ABR4N1S6</accession>
<evidence type="ECO:0000313" key="12">
    <source>
        <dbReference type="Proteomes" id="UP001527925"/>
    </source>
</evidence>
<dbReference type="NCBIfam" id="TIGR01488">
    <property type="entry name" value="HAD-SF-IB"/>
    <property type="match status" value="1"/>
</dbReference>
<evidence type="ECO:0000256" key="8">
    <source>
        <dbReference type="ARBA" id="ARBA00022842"/>
    </source>
</evidence>
<dbReference type="CDD" id="cd07500">
    <property type="entry name" value="HAD_PSP"/>
    <property type="match status" value="1"/>
</dbReference>
<evidence type="ECO:0000256" key="1">
    <source>
        <dbReference type="ARBA" id="ARBA00001946"/>
    </source>
</evidence>
<evidence type="ECO:0000313" key="11">
    <source>
        <dbReference type="EMBL" id="KAL2913428.1"/>
    </source>
</evidence>
<sequence length="422" mass="43527">MSITNTATSPNPRTVSAAGGAPLAAMHHALDGAASPLPHDRRERLLAAPLTAVTFAAVPVAATPAVLELSVADAAVAADDTEALAAALQTGSASTSAAPAGASAGGCSLAVTMLASRGIALGDLVAVLGHLNAFPSRLHVLAIRSLSDPAAPAVTALDVVVAADAAAAGTDLVPLLRGYLRQIETARAVDIAVQRDSVFRRHKRLFVFDMDSTLIQQEVIDQIAAHAGVGDRVSRITESAMRGEIDFTESLRRRVALLKSLPASTLDVVREIITFSPGAKDLCRALKRLGCKMAVVSGGFIPLAKYVQATLGLDFAHANGLAVSADGAHLTGETYGPIVDGRRKAELLVQIAAEHGIPHDQVVAVGDGANDLLMMGAAGLGIAYNAKPKVQEQAAARINQPSLLNVLHIMGLSWAEIQELLA</sequence>
<gene>
    <name evidence="11" type="primary">SER2</name>
    <name evidence="11" type="ORF">HK105_207040</name>
</gene>
<keyword evidence="5" id="KW-0028">Amino-acid biosynthesis</keyword>
<organism evidence="11 12">
    <name type="scientific">Polyrhizophydium stewartii</name>
    <dbReference type="NCBI Taxonomy" id="2732419"/>
    <lineage>
        <taxon>Eukaryota</taxon>
        <taxon>Fungi</taxon>
        <taxon>Fungi incertae sedis</taxon>
        <taxon>Chytridiomycota</taxon>
        <taxon>Chytridiomycota incertae sedis</taxon>
        <taxon>Chytridiomycetes</taxon>
        <taxon>Rhizophydiales</taxon>
        <taxon>Rhizophydiales incertae sedis</taxon>
        <taxon>Polyrhizophydium</taxon>
    </lineage>
</organism>
<keyword evidence="8" id="KW-0460">Magnesium</keyword>
<comment type="caution">
    <text evidence="11">The sequence shown here is derived from an EMBL/GenBank/DDBJ whole genome shotgun (WGS) entry which is preliminary data.</text>
</comment>
<keyword evidence="9" id="KW-0718">Serine biosynthesis</keyword>